<evidence type="ECO:0000256" key="8">
    <source>
        <dbReference type="ARBA" id="ARBA00022968"/>
    </source>
</evidence>
<name>A0A8S9Y5G5_APOLU</name>
<evidence type="ECO:0000256" key="2">
    <source>
        <dbReference type="ARBA" id="ARBA00004922"/>
    </source>
</evidence>
<comment type="subcellular location">
    <subcellularLocation>
        <location evidence="1 13">Golgi apparatus membrane</location>
        <topology evidence="1 13">Single-pass type II membrane protein</topology>
    </subcellularLocation>
</comment>
<evidence type="ECO:0000256" key="7">
    <source>
        <dbReference type="ARBA" id="ARBA00022723"/>
    </source>
</evidence>
<dbReference type="PANTHER" id="PTHR46396:SF1">
    <property type="entry name" value="PROTEIN O-LINKED-MANNOSE BETA-1,2-N-ACETYLGLUCOSAMINYLTRANSFERASE 1"/>
    <property type="match status" value="1"/>
</dbReference>
<comment type="pathway">
    <text evidence="2 13">Protein modification; protein glycosylation.</text>
</comment>
<evidence type="ECO:0000313" key="14">
    <source>
        <dbReference type="EMBL" id="KAF6216497.1"/>
    </source>
</evidence>
<evidence type="ECO:0000256" key="6">
    <source>
        <dbReference type="ARBA" id="ARBA00022692"/>
    </source>
</evidence>
<evidence type="ECO:0000256" key="12">
    <source>
        <dbReference type="ARBA" id="ARBA00023211"/>
    </source>
</evidence>
<keyword evidence="8 13" id="KW-0735">Signal-anchor</keyword>
<evidence type="ECO:0000256" key="13">
    <source>
        <dbReference type="RuleBase" id="RU368119"/>
    </source>
</evidence>
<dbReference type="GO" id="GO:0047223">
    <property type="term" value="F:beta-1,3-galactosyl-O-glycosyl-glycoprotein beta-1,3-N-acetylglucosaminyltransferase activity"/>
    <property type="evidence" value="ECO:0007669"/>
    <property type="project" value="TreeGrafter"/>
</dbReference>
<keyword evidence="11" id="KW-0472">Membrane</keyword>
<keyword evidence="5" id="KW-0808">Transferase</keyword>
<accession>A0A8S9Y5G5</accession>
<dbReference type="GO" id="GO:0000139">
    <property type="term" value="C:Golgi membrane"/>
    <property type="evidence" value="ECO:0007669"/>
    <property type="project" value="UniProtKB-SubCell"/>
</dbReference>
<comment type="catalytic activity">
    <reaction evidence="13">
        <text>N(4)-(alpha-D-Man-(1-&gt;3)-[alpha-D-Man-(1-&gt;3)-[alpha-D-Man-(1-&gt;6)]-alpha-D-Man-(1-&gt;6)]-beta-D-Man-(1-&gt;4)-beta-D-GlcNAc-(1-&gt;4)-beta-D-GlcNAc)-L-asparaginyl-[protein] (N-glucan mannose isomer 5A1,2) + UDP-N-acetyl-alpha-D-glucosamine = N(4)-{beta-D-GlcNAc-(1-&gt;2)-alpha-D-Man-(1-&gt;3)-[alpha-D-Man-(1-&gt;3)-[alpha-D-Man-(1-&gt;6)]-alpha-D-Man-(1-&gt;6)]-beta-D-Man-(1-&gt;4)-beta-D-GlcNAc-(1-&gt;4)-beta-D-GlcNAc}-L-asparaginyl-[protein] + UDP + H(+)</text>
        <dbReference type="Rhea" id="RHEA:11456"/>
        <dbReference type="Rhea" id="RHEA-COMP:14367"/>
        <dbReference type="Rhea" id="RHEA-COMP:14368"/>
        <dbReference type="ChEBI" id="CHEBI:15378"/>
        <dbReference type="ChEBI" id="CHEBI:57705"/>
        <dbReference type="ChEBI" id="CHEBI:58223"/>
        <dbReference type="ChEBI" id="CHEBI:59087"/>
        <dbReference type="ChEBI" id="CHEBI:60625"/>
        <dbReference type="EC" id="2.4.1.101"/>
    </reaction>
</comment>
<sequence>MLLLWKKTWTYLKTSLVSSAKTVELLEMDPSIYCISAWNDLGYEETSYNISSLLRVETMPGLGWILSRSFIKLNCEAKWPTPEKMWDWDMWMRMPEIRKDRECVIPEVSRTYHFGSSGMNMNSYFQDRYFKSHSFNTQPYVRVQNIESVTKDNYEALILSTIKRGSTLNPSRLPCNDNFTSFFLK</sequence>
<keyword evidence="12 13" id="KW-0464">Manganese</keyword>
<feature type="non-terminal residue" evidence="14">
    <location>
        <position position="185"/>
    </location>
</feature>
<comment type="cofactor">
    <cofactor evidence="13">
        <name>Mn(2+)</name>
        <dbReference type="ChEBI" id="CHEBI:29035"/>
    </cofactor>
    <text evidence="13">The cofactor is mostly bound to the substrate.</text>
</comment>
<dbReference type="InterPro" id="IPR004139">
    <property type="entry name" value="Glyco_trans_13"/>
</dbReference>
<reference evidence="14" key="1">
    <citation type="journal article" date="2021" name="Mol. Ecol. Resour.">
        <title>Apolygus lucorum genome provides insights into omnivorousness and mesophyll feeding.</title>
        <authorList>
            <person name="Liu Y."/>
            <person name="Liu H."/>
            <person name="Wang H."/>
            <person name="Huang T."/>
            <person name="Liu B."/>
            <person name="Yang B."/>
            <person name="Yin L."/>
            <person name="Li B."/>
            <person name="Zhang Y."/>
            <person name="Zhang S."/>
            <person name="Jiang F."/>
            <person name="Zhang X."/>
            <person name="Ren Y."/>
            <person name="Wang B."/>
            <person name="Wang S."/>
            <person name="Lu Y."/>
            <person name="Wu K."/>
            <person name="Fan W."/>
            <person name="Wang G."/>
        </authorList>
    </citation>
    <scope>NUCLEOTIDE SEQUENCE</scope>
    <source>
        <strain evidence="14">12Hb</strain>
    </source>
</reference>
<organism evidence="14 15">
    <name type="scientific">Apolygus lucorum</name>
    <name type="common">Small green plant bug</name>
    <name type="synonym">Lygocoris lucorum</name>
    <dbReference type="NCBI Taxonomy" id="248454"/>
    <lineage>
        <taxon>Eukaryota</taxon>
        <taxon>Metazoa</taxon>
        <taxon>Ecdysozoa</taxon>
        <taxon>Arthropoda</taxon>
        <taxon>Hexapoda</taxon>
        <taxon>Insecta</taxon>
        <taxon>Pterygota</taxon>
        <taxon>Neoptera</taxon>
        <taxon>Paraneoptera</taxon>
        <taxon>Hemiptera</taxon>
        <taxon>Heteroptera</taxon>
        <taxon>Panheteroptera</taxon>
        <taxon>Cimicomorpha</taxon>
        <taxon>Miridae</taxon>
        <taxon>Mirini</taxon>
        <taxon>Apolygus</taxon>
    </lineage>
</organism>
<dbReference type="Gene3D" id="3.90.550.10">
    <property type="entry name" value="Spore Coat Polysaccharide Biosynthesis Protein SpsA, Chain A"/>
    <property type="match status" value="1"/>
</dbReference>
<dbReference type="InterPro" id="IPR052463">
    <property type="entry name" value="O-linked_mannose_GnT"/>
</dbReference>
<keyword evidence="7 13" id="KW-0479">Metal-binding</keyword>
<protein>
    <recommendedName>
        <fullName evidence="13">Alpha-1,3-mannosyl-glycoprotein 2-beta-N-acetylglucosaminyltransferase</fullName>
        <shortName evidence="13">GNT-I</shortName>
        <shortName evidence="13">GlcNAc-T I</shortName>
        <ecNumber evidence="13">2.4.1.101</ecNumber>
    </recommendedName>
    <alternativeName>
        <fullName evidence="13">N-glycosyl-oligosaccharide-glycoprotein N-acetylglucosaminyltransferase I</fullName>
    </alternativeName>
</protein>
<gene>
    <name evidence="14" type="ORF">GE061_000839</name>
</gene>
<dbReference type="PANTHER" id="PTHR46396">
    <property type="entry name" value="PROTEIN O-LINKED-MANNOSE BETA-1,2-N-ACETYLGLUCOSAMINYLTRANSFERASE 1"/>
    <property type="match status" value="1"/>
</dbReference>
<dbReference type="Proteomes" id="UP000466442">
    <property type="component" value="Linkage Group LG1"/>
</dbReference>
<evidence type="ECO:0000256" key="3">
    <source>
        <dbReference type="ARBA" id="ARBA00006492"/>
    </source>
</evidence>
<evidence type="ECO:0000256" key="11">
    <source>
        <dbReference type="ARBA" id="ARBA00023136"/>
    </source>
</evidence>
<keyword evidence="10 13" id="KW-0333">Golgi apparatus</keyword>
<evidence type="ECO:0000256" key="1">
    <source>
        <dbReference type="ARBA" id="ARBA00004323"/>
    </source>
</evidence>
<dbReference type="SUPFAM" id="SSF53448">
    <property type="entry name" value="Nucleotide-diphospho-sugar transferases"/>
    <property type="match status" value="1"/>
</dbReference>
<dbReference type="Pfam" id="PF03071">
    <property type="entry name" value="GNT-I"/>
    <property type="match status" value="1"/>
</dbReference>
<keyword evidence="9" id="KW-1133">Transmembrane helix</keyword>
<keyword evidence="6" id="KW-0812">Transmembrane</keyword>
<comment type="function">
    <text evidence="13">Initiates complex N-linked carbohydrate formation. Essential for the conversion of high-mannose to hybrid and complex N-glycans.</text>
</comment>
<dbReference type="EC" id="2.4.1.101" evidence="13"/>
<evidence type="ECO:0000313" key="15">
    <source>
        <dbReference type="Proteomes" id="UP000466442"/>
    </source>
</evidence>
<dbReference type="GO" id="GO:0003827">
    <property type="term" value="F:alpha-1,3-mannosylglycoprotein 2-beta-N-acetylglucosaminyltransferase activity"/>
    <property type="evidence" value="ECO:0007669"/>
    <property type="project" value="UniProtKB-UniRule"/>
</dbReference>
<evidence type="ECO:0000256" key="5">
    <source>
        <dbReference type="ARBA" id="ARBA00022679"/>
    </source>
</evidence>
<dbReference type="AlphaFoldDB" id="A0A8S9Y5G5"/>
<dbReference type="InterPro" id="IPR029044">
    <property type="entry name" value="Nucleotide-diphossugar_trans"/>
</dbReference>
<comment type="caution">
    <text evidence="14">The sequence shown here is derived from an EMBL/GenBank/DDBJ whole genome shotgun (WGS) entry which is preliminary data.</text>
</comment>
<evidence type="ECO:0000256" key="10">
    <source>
        <dbReference type="ARBA" id="ARBA00023034"/>
    </source>
</evidence>
<keyword evidence="4 13" id="KW-0328">Glycosyltransferase</keyword>
<dbReference type="GO" id="GO:0030145">
    <property type="term" value="F:manganese ion binding"/>
    <property type="evidence" value="ECO:0007669"/>
    <property type="project" value="UniProtKB-UniRule"/>
</dbReference>
<comment type="similarity">
    <text evidence="3 13">Belongs to the glycosyltransferase 13 family.</text>
</comment>
<dbReference type="EMBL" id="WIXP02000001">
    <property type="protein sequence ID" value="KAF6216497.1"/>
    <property type="molecule type" value="Genomic_DNA"/>
</dbReference>
<evidence type="ECO:0000256" key="9">
    <source>
        <dbReference type="ARBA" id="ARBA00022989"/>
    </source>
</evidence>
<keyword evidence="15" id="KW-1185">Reference proteome</keyword>
<proteinExistence type="inferred from homology"/>
<dbReference type="GO" id="GO:0016266">
    <property type="term" value="P:protein O-linked glycosylation via N-acetyl-galactosamine"/>
    <property type="evidence" value="ECO:0007669"/>
    <property type="project" value="TreeGrafter"/>
</dbReference>
<dbReference type="OrthoDB" id="440755at2759"/>
<evidence type="ECO:0000256" key="4">
    <source>
        <dbReference type="ARBA" id="ARBA00022676"/>
    </source>
</evidence>